<gene>
    <name evidence="2" type="ORF">RRG08_012550</name>
</gene>
<comment type="caution">
    <text evidence="2">The sequence shown here is derived from an EMBL/GenBank/DDBJ whole genome shotgun (WGS) entry which is preliminary data.</text>
</comment>
<feature type="region of interest" description="Disordered" evidence="1">
    <location>
        <begin position="1"/>
        <end position="42"/>
    </location>
</feature>
<feature type="compositionally biased region" description="Basic and acidic residues" evidence="1">
    <location>
        <begin position="83"/>
        <end position="100"/>
    </location>
</feature>
<sequence>MYKRREGSIVIEQTERGEDGYKEQKETKERRSGTRGRRGGERGVNVREIVKDGGKRIEWYNVLWSRDEALMFPSRAINSLPHNSRERSRTVKEAPREVTHKTPVRRARPGPKVERKKGEEGVFNISSEMLYAEGENQQRHTIAFENTLYFFSLNSISYKFSVKSQGK</sequence>
<reference evidence="2" key="1">
    <citation type="journal article" date="2023" name="G3 (Bethesda)">
        <title>A reference genome for the long-term kleptoplast-retaining sea slug Elysia crispata morphotype clarki.</title>
        <authorList>
            <person name="Eastman K.E."/>
            <person name="Pendleton A.L."/>
            <person name="Shaikh M.A."/>
            <person name="Suttiyut T."/>
            <person name="Ogas R."/>
            <person name="Tomko P."/>
            <person name="Gavelis G."/>
            <person name="Widhalm J.R."/>
            <person name="Wisecaver J.H."/>
        </authorList>
    </citation>
    <scope>NUCLEOTIDE SEQUENCE</scope>
    <source>
        <strain evidence="2">ECLA1</strain>
    </source>
</reference>
<protein>
    <submittedName>
        <fullName evidence="2">Uncharacterized protein</fullName>
    </submittedName>
</protein>
<accession>A0AAE1E3C6</accession>
<organism evidence="2 3">
    <name type="scientific">Elysia crispata</name>
    <name type="common">lettuce slug</name>
    <dbReference type="NCBI Taxonomy" id="231223"/>
    <lineage>
        <taxon>Eukaryota</taxon>
        <taxon>Metazoa</taxon>
        <taxon>Spiralia</taxon>
        <taxon>Lophotrochozoa</taxon>
        <taxon>Mollusca</taxon>
        <taxon>Gastropoda</taxon>
        <taxon>Heterobranchia</taxon>
        <taxon>Euthyneura</taxon>
        <taxon>Panpulmonata</taxon>
        <taxon>Sacoglossa</taxon>
        <taxon>Placobranchoidea</taxon>
        <taxon>Plakobranchidae</taxon>
        <taxon>Elysia</taxon>
    </lineage>
</organism>
<dbReference type="AlphaFoldDB" id="A0AAE1E3C6"/>
<feature type="region of interest" description="Disordered" evidence="1">
    <location>
        <begin position="80"/>
        <end position="119"/>
    </location>
</feature>
<proteinExistence type="predicted"/>
<name>A0AAE1E3C6_9GAST</name>
<evidence type="ECO:0000256" key="1">
    <source>
        <dbReference type="SAM" id="MobiDB-lite"/>
    </source>
</evidence>
<dbReference type="EMBL" id="JAWDGP010001473">
    <property type="protein sequence ID" value="KAK3791368.1"/>
    <property type="molecule type" value="Genomic_DNA"/>
</dbReference>
<dbReference type="Proteomes" id="UP001283361">
    <property type="component" value="Unassembled WGS sequence"/>
</dbReference>
<keyword evidence="3" id="KW-1185">Reference proteome</keyword>
<evidence type="ECO:0000313" key="2">
    <source>
        <dbReference type="EMBL" id="KAK3791368.1"/>
    </source>
</evidence>
<evidence type="ECO:0000313" key="3">
    <source>
        <dbReference type="Proteomes" id="UP001283361"/>
    </source>
</evidence>